<proteinExistence type="predicted"/>
<name>A0AAD5L9D4_9CRUS</name>
<dbReference type="EMBL" id="WJBH02000005">
    <property type="protein sequence ID" value="KAI9558521.1"/>
    <property type="molecule type" value="Genomic_DNA"/>
</dbReference>
<organism evidence="1 2">
    <name type="scientific">Daphnia sinensis</name>
    <dbReference type="NCBI Taxonomy" id="1820382"/>
    <lineage>
        <taxon>Eukaryota</taxon>
        <taxon>Metazoa</taxon>
        <taxon>Ecdysozoa</taxon>
        <taxon>Arthropoda</taxon>
        <taxon>Crustacea</taxon>
        <taxon>Branchiopoda</taxon>
        <taxon>Diplostraca</taxon>
        <taxon>Cladocera</taxon>
        <taxon>Anomopoda</taxon>
        <taxon>Daphniidae</taxon>
        <taxon>Daphnia</taxon>
        <taxon>Daphnia similis group</taxon>
    </lineage>
</organism>
<comment type="caution">
    <text evidence="1">The sequence shown here is derived from an EMBL/GenBank/DDBJ whole genome shotgun (WGS) entry which is preliminary data.</text>
</comment>
<evidence type="ECO:0000313" key="2">
    <source>
        <dbReference type="Proteomes" id="UP000820818"/>
    </source>
</evidence>
<dbReference type="AlphaFoldDB" id="A0AAD5L9D4"/>
<protein>
    <submittedName>
        <fullName evidence="1">Uncharacterized protein</fullName>
    </submittedName>
</protein>
<sequence length="65" mass="7728">MALLLTKAVLRRSTEDTRLIISCLLLSGNSWARRSYLFFTAPYHENEFLLRNRVYNAHNFLLKIR</sequence>
<reference evidence="1 2" key="1">
    <citation type="submission" date="2022-05" db="EMBL/GenBank/DDBJ databases">
        <title>A multi-omics perspective on studying reproductive biology in Daphnia sinensis.</title>
        <authorList>
            <person name="Jia J."/>
        </authorList>
    </citation>
    <scope>NUCLEOTIDE SEQUENCE [LARGE SCALE GENOMIC DNA]</scope>
    <source>
        <strain evidence="1 2">WSL</strain>
    </source>
</reference>
<accession>A0AAD5L9D4</accession>
<evidence type="ECO:0000313" key="1">
    <source>
        <dbReference type="EMBL" id="KAI9558521.1"/>
    </source>
</evidence>
<gene>
    <name evidence="1" type="ORF">GHT06_015310</name>
</gene>
<keyword evidence="2" id="KW-1185">Reference proteome</keyword>
<dbReference type="Proteomes" id="UP000820818">
    <property type="component" value="Linkage Group LG5"/>
</dbReference>